<evidence type="ECO:0000313" key="2">
    <source>
        <dbReference type="EMBL" id="PTX50433.1"/>
    </source>
</evidence>
<dbReference type="AlphaFoldDB" id="A0A2T6B330"/>
<dbReference type="EMBL" id="QBKP01000005">
    <property type="protein sequence ID" value="PTX50433.1"/>
    <property type="molecule type" value="Genomic_DNA"/>
</dbReference>
<proteinExistence type="predicted"/>
<evidence type="ECO:0000256" key="1">
    <source>
        <dbReference type="SAM" id="SignalP"/>
    </source>
</evidence>
<feature type="chain" id="PRO_5015592855" description="Translocase" evidence="1">
    <location>
        <begin position="29"/>
        <end position="321"/>
    </location>
</feature>
<reference evidence="2 3" key="1">
    <citation type="submission" date="2018-04" db="EMBL/GenBank/DDBJ databases">
        <title>Genomic Encyclopedia of Archaeal and Bacterial Type Strains, Phase II (KMG-II): from individual species to whole genera.</title>
        <authorList>
            <person name="Goeker M."/>
        </authorList>
    </citation>
    <scope>NUCLEOTIDE SEQUENCE [LARGE SCALE GENOMIC DNA]</scope>
    <source>
        <strain evidence="2 3">DSM 21823</strain>
    </source>
</reference>
<accession>A0A2T6B330</accession>
<comment type="caution">
    <text evidence="2">The sequence shown here is derived from an EMBL/GenBank/DDBJ whole genome shotgun (WGS) entry which is preliminary data.</text>
</comment>
<evidence type="ECO:0008006" key="4">
    <source>
        <dbReference type="Google" id="ProtNLM"/>
    </source>
</evidence>
<name>A0A2T6B330_9RHOB</name>
<feature type="signal peptide" evidence="1">
    <location>
        <begin position="1"/>
        <end position="28"/>
    </location>
</feature>
<sequence length="321" mass="33032">MDMKRRIALAAALLAVGLGAGHFVQNRAAEEKLAAQREAAVKVKSTSVVPLAAESDPAPIILTRPAAEVPAAPMLTPQPDSTPAKIAPPAMPQDTAPTQAEACPVTLDLAAKDHAMLGLTLLAPCQPDARVVIKQGGLAVTGKTSTTGALFLDLPAMTTDGTVTVKLADGTRVEATRPMPEVAGLRRFAVQWLDADAFQLQAFENGADYGQPGHVSANAPHTPVPGKPLTGGFLSLLGDDSVDLAMLAEVYTFPANGMPDVVVEAAVTDATCGRELLGETVASFGGQSDSSELTLAMPDCAAKGDILVLKNLVSGTKLATR</sequence>
<gene>
    <name evidence="2" type="ORF">C8N34_10577</name>
</gene>
<dbReference type="Proteomes" id="UP000244224">
    <property type="component" value="Unassembled WGS sequence"/>
</dbReference>
<dbReference type="RefSeq" id="WP_108128692.1">
    <property type="nucleotide sequence ID" value="NZ_QBKP01000005.1"/>
</dbReference>
<organism evidence="2 3">
    <name type="scientific">Gemmobacter caeni</name>
    <dbReference type="NCBI Taxonomy" id="589035"/>
    <lineage>
        <taxon>Bacteria</taxon>
        <taxon>Pseudomonadati</taxon>
        <taxon>Pseudomonadota</taxon>
        <taxon>Alphaproteobacteria</taxon>
        <taxon>Rhodobacterales</taxon>
        <taxon>Paracoccaceae</taxon>
        <taxon>Gemmobacter</taxon>
    </lineage>
</organism>
<dbReference type="OrthoDB" id="7956241at2"/>
<evidence type="ECO:0000313" key="3">
    <source>
        <dbReference type="Proteomes" id="UP000244224"/>
    </source>
</evidence>
<keyword evidence="1" id="KW-0732">Signal</keyword>
<keyword evidence="3" id="KW-1185">Reference proteome</keyword>
<protein>
    <recommendedName>
        <fullName evidence="4">Translocase</fullName>
    </recommendedName>
</protein>